<keyword evidence="1 3" id="KW-0251">Elongation factor</keyword>
<dbReference type="PANTHER" id="PTHR11741">
    <property type="entry name" value="ELONGATION FACTOR TS"/>
    <property type="match status" value="1"/>
</dbReference>
<dbReference type="InterPro" id="IPR036402">
    <property type="entry name" value="EF-Ts_dimer_sf"/>
</dbReference>
<keyword evidence="2 3" id="KW-0648">Protein biosynthesis</keyword>
<proteinExistence type="inferred from homology"/>
<comment type="caution">
    <text evidence="5">The sequence shown here is derived from an EMBL/GenBank/DDBJ whole genome shotgun (WGS) entry which is preliminary data.</text>
</comment>
<dbReference type="HAMAP" id="MF_00050">
    <property type="entry name" value="EF_Ts"/>
    <property type="match status" value="1"/>
</dbReference>
<keyword evidence="3" id="KW-0496">Mitochondrion</keyword>
<dbReference type="InterPro" id="IPR001816">
    <property type="entry name" value="Transl_elong_EFTs/EF1B"/>
</dbReference>
<dbReference type="Pfam" id="PF00889">
    <property type="entry name" value="EF_TS"/>
    <property type="match status" value="1"/>
</dbReference>
<feature type="domain" description="Translation elongation factor EFTs/EF1B dimerisation" evidence="4">
    <location>
        <begin position="105"/>
        <end position="323"/>
    </location>
</feature>
<gene>
    <name evidence="5" type="ORF">TeGR_g11703</name>
</gene>
<comment type="subcellular location">
    <subcellularLocation>
        <location evidence="3">Mitochondrion</location>
    </subcellularLocation>
</comment>
<dbReference type="Gene3D" id="1.10.286.20">
    <property type="match status" value="1"/>
</dbReference>
<accession>A0ABQ6M885</accession>
<comment type="similarity">
    <text evidence="3">Belongs to the EF-Ts family.</text>
</comment>
<dbReference type="PANTHER" id="PTHR11741:SF0">
    <property type="entry name" value="ELONGATION FACTOR TS, MITOCHONDRIAL"/>
    <property type="match status" value="1"/>
</dbReference>
<dbReference type="Proteomes" id="UP001165060">
    <property type="component" value="Unassembled WGS sequence"/>
</dbReference>
<evidence type="ECO:0000256" key="1">
    <source>
        <dbReference type="ARBA" id="ARBA00022768"/>
    </source>
</evidence>
<dbReference type="SUPFAM" id="SSF54713">
    <property type="entry name" value="Elongation factor Ts (EF-Ts), dimerisation domain"/>
    <property type="match status" value="1"/>
</dbReference>
<evidence type="ECO:0000313" key="6">
    <source>
        <dbReference type="Proteomes" id="UP001165060"/>
    </source>
</evidence>
<name>A0ABQ6M885_9STRA</name>
<evidence type="ECO:0000313" key="5">
    <source>
        <dbReference type="EMBL" id="GMI21479.1"/>
    </source>
</evidence>
<reference evidence="5 6" key="1">
    <citation type="journal article" date="2023" name="Commun. Biol.">
        <title>Genome analysis of Parmales, the sister group of diatoms, reveals the evolutionary specialization of diatoms from phago-mixotrophs to photoautotrophs.</title>
        <authorList>
            <person name="Ban H."/>
            <person name="Sato S."/>
            <person name="Yoshikawa S."/>
            <person name="Yamada K."/>
            <person name="Nakamura Y."/>
            <person name="Ichinomiya M."/>
            <person name="Sato N."/>
            <person name="Blanc-Mathieu R."/>
            <person name="Endo H."/>
            <person name="Kuwata A."/>
            <person name="Ogata H."/>
        </authorList>
    </citation>
    <scope>NUCLEOTIDE SEQUENCE [LARGE SCALE GENOMIC DNA]</scope>
</reference>
<comment type="function">
    <text evidence="3">Associates with the EF-Tu.GDP complex and induces the exchange of GDP to GTP. It remains bound to the aminoacyl-tRNA.EF-Tu.GTP complex up to the GTP hydrolysis stage on the ribosome.</text>
</comment>
<evidence type="ECO:0000256" key="3">
    <source>
        <dbReference type="HAMAP-Rule" id="MF_03135"/>
    </source>
</evidence>
<dbReference type="Gene3D" id="3.30.479.20">
    <property type="entry name" value="Elongation factor Ts, dimerisation domain"/>
    <property type="match status" value="2"/>
</dbReference>
<dbReference type="NCBIfam" id="TIGR00116">
    <property type="entry name" value="tsf"/>
    <property type="match status" value="1"/>
</dbReference>
<evidence type="ECO:0000256" key="2">
    <source>
        <dbReference type="ARBA" id="ARBA00022917"/>
    </source>
</evidence>
<keyword evidence="6" id="KW-1185">Reference proteome</keyword>
<protein>
    <recommendedName>
        <fullName evidence="3">Elongation factor Ts, mitochondrial</fullName>
        <shortName evidence="3">EF-Ts</shortName>
        <shortName evidence="3">EF-TsMt</shortName>
    </recommendedName>
</protein>
<sequence>MLSLALRHRPPLSLLRPFSAAAPKPSAAEIKELRVLSGSAPLIACRNALADTYDPATSSFSVTAALDHLRLKEGGKIKAKTADREMAEGLVCLTASRRGGMTAASVSCETDFAAKGSVFVSLLRDVTSAAATDASLSSSTAESLLSDSPALQARWDEASLSVRENMSVRSLSNLSSPNFFSTYVHGKVADEAGDGRDLSAGKLGSFVELAGELDDAEMDAVGRSLAMHVVAAKPLYLDFDSIPGDVLEKEKAFVLAKMEEEEKESGKAKPDNIREKIAGGKLRKWAEGIVLLDQSHMADPDGAQVKKVLKAAGVECKGFGLVQV</sequence>
<organism evidence="5 6">
    <name type="scientific">Tetraparma gracilis</name>
    <dbReference type="NCBI Taxonomy" id="2962635"/>
    <lineage>
        <taxon>Eukaryota</taxon>
        <taxon>Sar</taxon>
        <taxon>Stramenopiles</taxon>
        <taxon>Ochrophyta</taxon>
        <taxon>Bolidophyceae</taxon>
        <taxon>Parmales</taxon>
        <taxon>Triparmaceae</taxon>
        <taxon>Tetraparma</taxon>
    </lineage>
</organism>
<dbReference type="InterPro" id="IPR014039">
    <property type="entry name" value="Transl_elong_EFTs/EF1B_dimer"/>
</dbReference>
<evidence type="ECO:0000259" key="4">
    <source>
        <dbReference type="Pfam" id="PF00889"/>
    </source>
</evidence>
<dbReference type="EMBL" id="BRYB01005186">
    <property type="protein sequence ID" value="GMI21479.1"/>
    <property type="molecule type" value="Genomic_DNA"/>
</dbReference>